<dbReference type="EMBL" id="KN880511">
    <property type="protein sequence ID" value="KIY68033.1"/>
    <property type="molecule type" value="Genomic_DNA"/>
</dbReference>
<evidence type="ECO:0000313" key="3">
    <source>
        <dbReference type="Proteomes" id="UP000054007"/>
    </source>
</evidence>
<dbReference type="InterPro" id="IPR000073">
    <property type="entry name" value="AB_hydrolase_1"/>
</dbReference>
<keyword evidence="3" id="KW-1185">Reference proteome</keyword>
<gene>
    <name evidence="2" type="ORF">CYLTODRAFT_453907</name>
</gene>
<name>A0A0D7BBY2_9AGAR</name>
<dbReference type="GO" id="GO:0016020">
    <property type="term" value="C:membrane"/>
    <property type="evidence" value="ECO:0007669"/>
    <property type="project" value="TreeGrafter"/>
</dbReference>
<dbReference type="Pfam" id="PF00561">
    <property type="entry name" value="Abhydrolase_1"/>
    <property type="match status" value="1"/>
</dbReference>
<dbReference type="OrthoDB" id="19657at2759"/>
<dbReference type="Proteomes" id="UP000054007">
    <property type="component" value="Unassembled WGS sequence"/>
</dbReference>
<dbReference type="GO" id="GO:0046464">
    <property type="term" value="P:acylglycerol catabolic process"/>
    <property type="evidence" value="ECO:0007669"/>
    <property type="project" value="TreeGrafter"/>
</dbReference>
<dbReference type="PANTHER" id="PTHR43798">
    <property type="entry name" value="MONOACYLGLYCEROL LIPASE"/>
    <property type="match status" value="1"/>
</dbReference>
<dbReference type="InterPro" id="IPR050266">
    <property type="entry name" value="AB_hydrolase_sf"/>
</dbReference>
<accession>A0A0D7BBY2</accession>
<dbReference type="SUPFAM" id="SSF53474">
    <property type="entry name" value="alpha/beta-Hydrolases"/>
    <property type="match status" value="1"/>
</dbReference>
<dbReference type="AlphaFoldDB" id="A0A0D7BBY2"/>
<evidence type="ECO:0000313" key="2">
    <source>
        <dbReference type="EMBL" id="KIY68033.1"/>
    </source>
</evidence>
<keyword evidence="2" id="KW-0378">Hydrolase</keyword>
<reference evidence="2 3" key="1">
    <citation type="journal article" date="2015" name="Fungal Genet. Biol.">
        <title>Evolution of novel wood decay mechanisms in Agaricales revealed by the genome sequences of Fistulina hepatica and Cylindrobasidium torrendii.</title>
        <authorList>
            <person name="Floudas D."/>
            <person name="Held B.W."/>
            <person name="Riley R."/>
            <person name="Nagy L.G."/>
            <person name="Koehler G."/>
            <person name="Ransdell A.S."/>
            <person name="Younus H."/>
            <person name="Chow J."/>
            <person name="Chiniquy J."/>
            <person name="Lipzen A."/>
            <person name="Tritt A."/>
            <person name="Sun H."/>
            <person name="Haridas S."/>
            <person name="LaButti K."/>
            <person name="Ohm R.A."/>
            <person name="Kues U."/>
            <person name="Blanchette R.A."/>
            <person name="Grigoriev I.V."/>
            <person name="Minto R.E."/>
            <person name="Hibbett D.S."/>
        </authorList>
    </citation>
    <scope>NUCLEOTIDE SEQUENCE [LARGE SCALE GENOMIC DNA]</scope>
    <source>
        <strain evidence="2 3">FP15055 ss-10</strain>
    </source>
</reference>
<protein>
    <submittedName>
        <fullName evidence="2">Alpha/beta-hydrolase</fullName>
    </submittedName>
</protein>
<proteinExistence type="predicted"/>
<dbReference type="PANTHER" id="PTHR43798:SF33">
    <property type="entry name" value="HYDROLASE, PUTATIVE (AFU_ORTHOLOGUE AFUA_2G14860)-RELATED"/>
    <property type="match status" value="1"/>
</dbReference>
<organism evidence="2 3">
    <name type="scientific">Cylindrobasidium torrendii FP15055 ss-10</name>
    <dbReference type="NCBI Taxonomy" id="1314674"/>
    <lineage>
        <taxon>Eukaryota</taxon>
        <taxon>Fungi</taxon>
        <taxon>Dikarya</taxon>
        <taxon>Basidiomycota</taxon>
        <taxon>Agaricomycotina</taxon>
        <taxon>Agaricomycetes</taxon>
        <taxon>Agaricomycetidae</taxon>
        <taxon>Agaricales</taxon>
        <taxon>Marasmiineae</taxon>
        <taxon>Physalacriaceae</taxon>
        <taxon>Cylindrobasidium</taxon>
    </lineage>
</organism>
<evidence type="ECO:0000259" key="1">
    <source>
        <dbReference type="Pfam" id="PF00561"/>
    </source>
</evidence>
<sequence>MLFVETTTFSGLTRWRYTISTPTNRHATQIDPKLPTVLFLHPIYTCQEVWDRQFRDPEIRRFNCVAFDWKDHGYTENEPLKRDYNHDRICEDLIAVMEALKLPACHIVGMSMGTIGAIPLAIKRPDLVASLFLSSPLALAEPQDVADGRDEILACWKEGMVGDKTASQDALYGVVQLGYGNQLDGLAKAIVNIAIPCMARRWNSPTGFISAEVSSIQIFTDRTEWTAAELAAIRCPVQLVHGSDDIAYPVSYTQEFQSRLRGGGVKVSIAVIDGAPHWNCQSAKDALVFNPILAKWISNNSSQEAPTPSAVTSPWIERLKDSGYVPSDDEEDDSE</sequence>
<dbReference type="STRING" id="1314674.A0A0D7BBY2"/>
<dbReference type="Gene3D" id="3.40.50.1820">
    <property type="entry name" value="alpha/beta hydrolase"/>
    <property type="match status" value="1"/>
</dbReference>
<dbReference type="GO" id="GO:0047372">
    <property type="term" value="F:monoacylglycerol lipase activity"/>
    <property type="evidence" value="ECO:0007669"/>
    <property type="project" value="TreeGrafter"/>
</dbReference>
<feature type="domain" description="AB hydrolase-1" evidence="1">
    <location>
        <begin position="35"/>
        <end position="259"/>
    </location>
</feature>
<dbReference type="InterPro" id="IPR029058">
    <property type="entry name" value="AB_hydrolase_fold"/>
</dbReference>